<comment type="caution">
    <text evidence="3">The sequence shown here is derived from an EMBL/GenBank/DDBJ whole genome shotgun (WGS) entry which is preliminary data.</text>
</comment>
<feature type="region of interest" description="Disordered" evidence="1">
    <location>
        <begin position="189"/>
        <end position="213"/>
    </location>
</feature>
<feature type="transmembrane region" description="Helical" evidence="2">
    <location>
        <begin position="107"/>
        <end position="127"/>
    </location>
</feature>
<gene>
    <name evidence="3" type="ORF">AWRI4233_LOCUS8229</name>
</gene>
<evidence type="ECO:0000256" key="2">
    <source>
        <dbReference type="SAM" id="Phobius"/>
    </source>
</evidence>
<dbReference type="PANTHER" id="PTHR38848:SF3">
    <property type="entry name" value="G-PROTEIN COUPLED RECEPTORS FAMILY 3 PROFILE DOMAIN-CONTAINING PROTEIN"/>
    <property type="match status" value="1"/>
</dbReference>
<keyword evidence="2" id="KW-0812">Transmembrane</keyword>
<reference evidence="3" key="1">
    <citation type="submission" date="2020-06" db="EMBL/GenBank/DDBJ databases">
        <authorList>
            <person name="Onetto C."/>
        </authorList>
    </citation>
    <scope>NUCLEOTIDE SEQUENCE</scope>
</reference>
<name>A0A9N8PML6_9PEZI</name>
<evidence type="ECO:0000313" key="4">
    <source>
        <dbReference type="Proteomes" id="UP000714618"/>
    </source>
</evidence>
<dbReference type="AlphaFoldDB" id="A0A9N8PML6"/>
<keyword evidence="2" id="KW-0472">Membrane</keyword>
<dbReference type="EMBL" id="CAIJEO010000010">
    <property type="protein sequence ID" value="CAD0099405.1"/>
    <property type="molecule type" value="Genomic_DNA"/>
</dbReference>
<dbReference type="PANTHER" id="PTHR38848">
    <property type="entry name" value="G-PROTEIN COUPLED RECEPTORS FAMILY 3 PROFILE DOMAIN-CONTAINING PROTEIN"/>
    <property type="match status" value="1"/>
</dbReference>
<dbReference type="Proteomes" id="UP000714618">
    <property type="component" value="Unassembled WGS sequence"/>
</dbReference>
<evidence type="ECO:0000256" key="1">
    <source>
        <dbReference type="SAM" id="MobiDB-lite"/>
    </source>
</evidence>
<feature type="transmembrane region" description="Helical" evidence="2">
    <location>
        <begin position="47"/>
        <end position="71"/>
    </location>
</feature>
<feature type="transmembrane region" description="Helical" evidence="2">
    <location>
        <begin position="147"/>
        <end position="166"/>
    </location>
</feature>
<protein>
    <submittedName>
        <fullName evidence="3">Uncharacterized protein</fullName>
    </submittedName>
</protein>
<keyword evidence="2" id="KW-1133">Transmembrane helix</keyword>
<sequence length="260" mass="29066">MEGHTHEIAEVPEAARVITMALSMITISVLAICITRRIQFIHNFKKISVTNALIIAIYIDSFLFIFCTAVLSKAYSLNQSAGICDGAILLCLLCYMTTKIDEEQALAVQLFGVICPYVVLVILNFVFRIAYINEKGVCVIGMKRRALVPLITFDVLLNVYLTSLFLHPLRLLFTVCVLHWATAIDKQDRTTTSGSQRPKHISDSRANKESPDLSVLSSHAIGIKTQHVREVDTESYNIDSESGIWTESQERIVKSDSIQD</sequence>
<evidence type="ECO:0000313" key="3">
    <source>
        <dbReference type="EMBL" id="CAD0099405.1"/>
    </source>
</evidence>
<feature type="compositionally biased region" description="Basic and acidic residues" evidence="1">
    <location>
        <begin position="200"/>
        <end position="211"/>
    </location>
</feature>
<proteinExistence type="predicted"/>
<feature type="transmembrane region" description="Helical" evidence="2">
    <location>
        <begin position="14"/>
        <end position="35"/>
    </location>
</feature>
<keyword evidence="4" id="KW-1185">Reference proteome</keyword>
<dbReference type="OrthoDB" id="3210850at2759"/>
<accession>A0A9N8PML6</accession>
<organism evidence="3 4">
    <name type="scientific">Aureobasidium mustum</name>
    <dbReference type="NCBI Taxonomy" id="2773714"/>
    <lineage>
        <taxon>Eukaryota</taxon>
        <taxon>Fungi</taxon>
        <taxon>Dikarya</taxon>
        <taxon>Ascomycota</taxon>
        <taxon>Pezizomycotina</taxon>
        <taxon>Dothideomycetes</taxon>
        <taxon>Dothideomycetidae</taxon>
        <taxon>Dothideales</taxon>
        <taxon>Saccotheciaceae</taxon>
        <taxon>Aureobasidium</taxon>
    </lineage>
</organism>